<dbReference type="Proteomes" id="UP000814140">
    <property type="component" value="Unassembled WGS sequence"/>
</dbReference>
<proteinExistence type="predicted"/>
<protein>
    <submittedName>
        <fullName evidence="1">Uncharacterized protein</fullName>
    </submittedName>
</protein>
<accession>A0ACB8T0W7</accession>
<evidence type="ECO:0000313" key="2">
    <source>
        <dbReference type="Proteomes" id="UP000814140"/>
    </source>
</evidence>
<keyword evidence="2" id="KW-1185">Reference proteome</keyword>
<dbReference type="EMBL" id="MU277208">
    <property type="protein sequence ID" value="KAI0062374.1"/>
    <property type="molecule type" value="Genomic_DNA"/>
</dbReference>
<reference evidence="1" key="2">
    <citation type="journal article" date="2022" name="New Phytol.">
        <title>Evolutionary transition to the ectomycorrhizal habit in the genomes of a hyperdiverse lineage of mushroom-forming fungi.</title>
        <authorList>
            <person name="Looney B."/>
            <person name="Miyauchi S."/>
            <person name="Morin E."/>
            <person name="Drula E."/>
            <person name="Courty P.E."/>
            <person name="Kohler A."/>
            <person name="Kuo A."/>
            <person name="LaButti K."/>
            <person name="Pangilinan J."/>
            <person name="Lipzen A."/>
            <person name="Riley R."/>
            <person name="Andreopoulos W."/>
            <person name="He G."/>
            <person name="Johnson J."/>
            <person name="Nolan M."/>
            <person name="Tritt A."/>
            <person name="Barry K.W."/>
            <person name="Grigoriev I.V."/>
            <person name="Nagy L.G."/>
            <person name="Hibbett D."/>
            <person name="Henrissat B."/>
            <person name="Matheny P.B."/>
            <person name="Labbe J."/>
            <person name="Martin F.M."/>
        </authorList>
    </citation>
    <scope>NUCLEOTIDE SEQUENCE</scope>
    <source>
        <strain evidence="1">HHB10654</strain>
    </source>
</reference>
<sequence>MNSQSKTVSSRAAAKKARAAFSRMLSSSPEPDSDTRPSQSQSKSRSRKRVSRAETASVSSNTVSKRSHGLTPRTSRSSTRVLPSILAPLSSTSSTSTSDSEDERIRSIRGPLVWVRVNNAGQLAPDQGVEDRRDYFWWPGCAVKGSLKEGPVFVKLFGRIDSTAARDVTVASPSPAVILPMKKPGRDTLQFMASTFRSPRPDSGPVSPSKRPRTDLDQAFRSAVDLMLEADARQNDGLPSSLSSYKGPVHHPARSEPAALEKASSASPELWLPPPPDPFVDVPGEPILSLAKKNKTEYWPAKVEEYIPPERPGLQPKYRIQFLDESMANVTRDMFYTADEPGFATCKLGQFESVDSEGEVDSDNDDAGYDELLEPEPKIPPPSASEFCALSIHEQFAYIKPVLRAVLENVYPPAYPRHQAFMQGGLSRYSLQTSATGKGDLTAREVGRLGRILQGWVLGREASPSLTVNEQPDESRGEKPTPLNKLSQGRRSRASSVATDISDVPPPSSAAASFITSSSRSGQGAVSGGSRPTGSNDYEALSRIDRVQYCLLVLLHEATVQLLLWRSGERHSLDPVDAAEEERLHALGSRKADEIDFVSQVRRLRRMKAKDVIPARPPKGPVGAYQIVSPLFGSSPQYNVNTVASAVQVLEGAIYAHRTNHEARYLAF</sequence>
<name>A0ACB8T0W7_9AGAM</name>
<reference evidence="1" key="1">
    <citation type="submission" date="2021-03" db="EMBL/GenBank/DDBJ databases">
        <authorList>
            <consortium name="DOE Joint Genome Institute"/>
            <person name="Ahrendt S."/>
            <person name="Looney B.P."/>
            <person name="Miyauchi S."/>
            <person name="Morin E."/>
            <person name="Drula E."/>
            <person name="Courty P.E."/>
            <person name="Chicoki N."/>
            <person name="Fauchery L."/>
            <person name="Kohler A."/>
            <person name="Kuo A."/>
            <person name="Labutti K."/>
            <person name="Pangilinan J."/>
            <person name="Lipzen A."/>
            <person name="Riley R."/>
            <person name="Andreopoulos W."/>
            <person name="He G."/>
            <person name="Johnson J."/>
            <person name="Barry K.W."/>
            <person name="Grigoriev I.V."/>
            <person name="Nagy L."/>
            <person name="Hibbett D."/>
            <person name="Henrissat B."/>
            <person name="Matheny P.B."/>
            <person name="Labbe J."/>
            <person name="Martin F."/>
        </authorList>
    </citation>
    <scope>NUCLEOTIDE SEQUENCE</scope>
    <source>
        <strain evidence="1">HHB10654</strain>
    </source>
</reference>
<comment type="caution">
    <text evidence="1">The sequence shown here is derived from an EMBL/GenBank/DDBJ whole genome shotgun (WGS) entry which is preliminary data.</text>
</comment>
<organism evidence="1 2">
    <name type="scientific">Artomyces pyxidatus</name>
    <dbReference type="NCBI Taxonomy" id="48021"/>
    <lineage>
        <taxon>Eukaryota</taxon>
        <taxon>Fungi</taxon>
        <taxon>Dikarya</taxon>
        <taxon>Basidiomycota</taxon>
        <taxon>Agaricomycotina</taxon>
        <taxon>Agaricomycetes</taxon>
        <taxon>Russulales</taxon>
        <taxon>Auriscalpiaceae</taxon>
        <taxon>Artomyces</taxon>
    </lineage>
</organism>
<gene>
    <name evidence="1" type="ORF">BV25DRAFT_1991658</name>
</gene>
<evidence type="ECO:0000313" key="1">
    <source>
        <dbReference type="EMBL" id="KAI0062374.1"/>
    </source>
</evidence>